<evidence type="ECO:0000313" key="4">
    <source>
        <dbReference type="EMBL" id="CAC5391673.1"/>
    </source>
</evidence>
<dbReference type="EMBL" id="CACVKT020004819">
    <property type="protein sequence ID" value="CAC5391673.1"/>
    <property type="molecule type" value="Genomic_DNA"/>
</dbReference>
<dbReference type="AlphaFoldDB" id="A0A6J8C5T8"/>
<dbReference type="InterPro" id="IPR050457">
    <property type="entry name" value="ZnFinger_BTB_dom_contain"/>
</dbReference>
<evidence type="ECO:0000313" key="5">
    <source>
        <dbReference type="Proteomes" id="UP000507470"/>
    </source>
</evidence>
<dbReference type="OrthoDB" id="6137041at2759"/>
<dbReference type="Gene3D" id="3.30.160.60">
    <property type="entry name" value="Classic Zinc Finger"/>
    <property type="match status" value="1"/>
</dbReference>
<dbReference type="GO" id="GO:0000981">
    <property type="term" value="F:DNA-binding transcription factor activity, RNA polymerase II-specific"/>
    <property type="evidence" value="ECO:0007669"/>
    <property type="project" value="TreeGrafter"/>
</dbReference>
<dbReference type="GO" id="GO:0008270">
    <property type="term" value="F:zinc ion binding"/>
    <property type="evidence" value="ECO:0007669"/>
    <property type="project" value="UniProtKB-KW"/>
</dbReference>
<keyword evidence="1" id="KW-0862">Zinc</keyword>
<dbReference type="SMART" id="SM00355">
    <property type="entry name" value="ZnF_C2H2"/>
    <property type="match status" value="2"/>
</dbReference>
<dbReference type="PANTHER" id="PTHR46105:SF28">
    <property type="entry name" value="ZINC FINGER PROTEIN 37-LIKE"/>
    <property type="match status" value="1"/>
</dbReference>
<dbReference type="Pfam" id="PF00096">
    <property type="entry name" value="zf-C2H2"/>
    <property type="match status" value="2"/>
</dbReference>
<keyword evidence="5" id="KW-1185">Reference proteome</keyword>
<feature type="domain" description="C2H2-type" evidence="3">
    <location>
        <begin position="40"/>
        <end position="62"/>
    </location>
</feature>
<name>A0A6J8C5T8_MYTCO</name>
<proteinExistence type="predicted"/>
<feature type="region of interest" description="Disordered" evidence="2">
    <location>
        <begin position="84"/>
        <end position="106"/>
    </location>
</feature>
<evidence type="ECO:0000259" key="3">
    <source>
        <dbReference type="PROSITE" id="PS50157"/>
    </source>
</evidence>
<evidence type="ECO:0000256" key="2">
    <source>
        <dbReference type="SAM" id="MobiDB-lite"/>
    </source>
</evidence>
<keyword evidence="1" id="KW-0479">Metal-binding</keyword>
<dbReference type="PANTHER" id="PTHR46105">
    <property type="entry name" value="AGAP004733-PA"/>
    <property type="match status" value="1"/>
</dbReference>
<dbReference type="GO" id="GO:0000978">
    <property type="term" value="F:RNA polymerase II cis-regulatory region sequence-specific DNA binding"/>
    <property type="evidence" value="ECO:0007669"/>
    <property type="project" value="TreeGrafter"/>
</dbReference>
<gene>
    <name evidence="4" type="ORF">MCOR_26671</name>
</gene>
<accession>A0A6J8C5T8</accession>
<dbReference type="Proteomes" id="UP000507470">
    <property type="component" value="Unassembled WGS sequence"/>
</dbReference>
<dbReference type="SUPFAM" id="SSF57667">
    <property type="entry name" value="beta-beta-alpha zinc fingers"/>
    <property type="match status" value="1"/>
</dbReference>
<sequence length="180" mass="21119">MDRQSGKMSQKYECLHCGAVFSKRSLLEEHKRILGHRDLFSCGVCHKNFYRKDNLETHRKKHDKINNICYQHFSEPESLELHHVHTHGQTGRGQKRKGQENYGPPVKRKLTTFDNPEDMYTIMVMGEHRMPTFNTTPTRYKVTFKDLDNRGVPNILKSLKVLFNSIIKNITEFMDPSDLV</sequence>
<dbReference type="InterPro" id="IPR013087">
    <property type="entry name" value="Znf_C2H2_type"/>
</dbReference>
<keyword evidence="1" id="KW-0863">Zinc-finger</keyword>
<dbReference type="InterPro" id="IPR036236">
    <property type="entry name" value="Znf_C2H2_sf"/>
</dbReference>
<dbReference type="PROSITE" id="PS50157">
    <property type="entry name" value="ZINC_FINGER_C2H2_2"/>
    <property type="match status" value="2"/>
</dbReference>
<organism evidence="4 5">
    <name type="scientific">Mytilus coruscus</name>
    <name type="common">Sea mussel</name>
    <dbReference type="NCBI Taxonomy" id="42192"/>
    <lineage>
        <taxon>Eukaryota</taxon>
        <taxon>Metazoa</taxon>
        <taxon>Spiralia</taxon>
        <taxon>Lophotrochozoa</taxon>
        <taxon>Mollusca</taxon>
        <taxon>Bivalvia</taxon>
        <taxon>Autobranchia</taxon>
        <taxon>Pteriomorphia</taxon>
        <taxon>Mytilida</taxon>
        <taxon>Mytiloidea</taxon>
        <taxon>Mytilidae</taxon>
        <taxon>Mytilinae</taxon>
        <taxon>Mytilus</taxon>
    </lineage>
</organism>
<dbReference type="PROSITE" id="PS00028">
    <property type="entry name" value="ZINC_FINGER_C2H2_1"/>
    <property type="match status" value="2"/>
</dbReference>
<protein>
    <submittedName>
        <fullName evidence="4">KRAB</fullName>
    </submittedName>
</protein>
<evidence type="ECO:0000256" key="1">
    <source>
        <dbReference type="PROSITE-ProRule" id="PRU00042"/>
    </source>
</evidence>
<feature type="domain" description="C2H2-type" evidence="3">
    <location>
        <begin position="12"/>
        <end position="36"/>
    </location>
</feature>
<reference evidence="4 5" key="1">
    <citation type="submission" date="2020-06" db="EMBL/GenBank/DDBJ databases">
        <authorList>
            <person name="Li R."/>
            <person name="Bekaert M."/>
        </authorList>
    </citation>
    <scope>NUCLEOTIDE SEQUENCE [LARGE SCALE GENOMIC DNA]</scope>
    <source>
        <strain evidence="5">wild</strain>
    </source>
</reference>